<evidence type="ECO:0000313" key="2">
    <source>
        <dbReference type="EMBL" id="AGC68441.1"/>
    </source>
</evidence>
<sequence>MSDNKKKQMFMQKPIERHDTASWADIEQLEPETGVIIPKESGVINAKEYVDQNQK</sequence>
<dbReference type="Proteomes" id="UP000011220">
    <property type="component" value="Chromosome"/>
</dbReference>
<dbReference type="KEGG" id="csd:Clst_1400"/>
<dbReference type="Pfam" id="PF12655">
    <property type="entry name" value="CDIF630_02480-like"/>
    <property type="match status" value="1"/>
</dbReference>
<dbReference type="KEGG" id="css:Cst_c14510"/>
<evidence type="ECO:0000313" key="3">
    <source>
        <dbReference type="Proteomes" id="UP000011220"/>
    </source>
</evidence>
<reference evidence="2 3" key="1">
    <citation type="journal article" date="2013" name="Genome Announc.">
        <title>Complete genome sequence of Clostridium stercorarium subsp. stercorarium strain DSM 8532, a thermophilic degrader of plant cell wall fibers.</title>
        <authorList>
            <person name="Poehlein A."/>
            <person name="Zverlov V.V."/>
            <person name="Daniel R."/>
            <person name="Schwarz W.H."/>
            <person name="Liebl W."/>
        </authorList>
    </citation>
    <scope>NUCLEOTIDE SEQUENCE [LARGE SCALE GENOMIC DNA]</scope>
    <source>
        <strain evidence="3">ATCC 35414 / DSM 8532 / NCIMB 11754</strain>
    </source>
</reference>
<dbReference type="InterPro" id="IPR024209">
    <property type="entry name" value="CDIF630_02480-like"/>
</dbReference>
<gene>
    <name evidence="2" type="ordered locus">Cst_c14510</name>
</gene>
<dbReference type="eggNOG" id="ENOG5033BER">
    <property type="taxonomic scope" value="Bacteria"/>
</dbReference>
<dbReference type="EMBL" id="CP004044">
    <property type="protein sequence ID" value="AGC68441.1"/>
    <property type="molecule type" value="Genomic_DNA"/>
</dbReference>
<protein>
    <recommendedName>
        <fullName evidence="4">DUF3787 domain-containing protein</fullName>
    </recommendedName>
</protein>
<keyword evidence="3" id="KW-1185">Reference proteome</keyword>
<dbReference type="PATRIC" id="fig|1121335.3.peg.1432"/>
<name>L7VPR7_THES1</name>
<proteinExistence type="predicted"/>
<feature type="region of interest" description="Disordered" evidence="1">
    <location>
        <begin position="1"/>
        <end position="22"/>
    </location>
</feature>
<organism evidence="2 3">
    <name type="scientific">Thermoclostridium stercorarium (strain ATCC 35414 / DSM 8532 / NCIMB 11754)</name>
    <name type="common">Clostridium stercorarium</name>
    <dbReference type="NCBI Taxonomy" id="1121335"/>
    <lineage>
        <taxon>Bacteria</taxon>
        <taxon>Bacillati</taxon>
        <taxon>Bacillota</taxon>
        <taxon>Clostridia</taxon>
        <taxon>Eubacteriales</taxon>
        <taxon>Oscillospiraceae</taxon>
        <taxon>Thermoclostridium</taxon>
    </lineage>
</organism>
<accession>L7VPR7</accession>
<evidence type="ECO:0000256" key="1">
    <source>
        <dbReference type="SAM" id="MobiDB-lite"/>
    </source>
</evidence>
<dbReference type="RefSeq" id="WP_015359126.1">
    <property type="nucleotide sequence ID" value="NC_020134.1"/>
</dbReference>
<evidence type="ECO:0008006" key="4">
    <source>
        <dbReference type="Google" id="ProtNLM"/>
    </source>
</evidence>
<dbReference type="AlphaFoldDB" id="L7VPR7"/>